<dbReference type="HOGENOM" id="CLU_2634889_0_0_0"/>
<accession>Q6MBW9</accession>
<feature type="region of interest" description="Disordered" evidence="1">
    <location>
        <begin position="58"/>
        <end position="77"/>
    </location>
</feature>
<organism evidence="2 3">
    <name type="scientific">Protochlamydia amoebophila (strain UWE25)</name>
    <dbReference type="NCBI Taxonomy" id="264201"/>
    <lineage>
        <taxon>Bacteria</taxon>
        <taxon>Pseudomonadati</taxon>
        <taxon>Chlamydiota</taxon>
        <taxon>Chlamydiia</taxon>
        <taxon>Parachlamydiales</taxon>
        <taxon>Parachlamydiaceae</taxon>
        <taxon>Candidatus Protochlamydia</taxon>
    </lineage>
</organism>
<keyword evidence="3" id="KW-1185">Reference proteome</keyword>
<evidence type="ECO:0000313" key="3">
    <source>
        <dbReference type="Proteomes" id="UP000000529"/>
    </source>
</evidence>
<dbReference type="RefSeq" id="WP_011175756.1">
    <property type="nucleotide sequence ID" value="NC_005861.2"/>
</dbReference>
<dbReference type="STRING" id="264201.pc1206"/>
<dbReference type="Proteomes" id="UP000000529">
    <property type="component" value="Chromosome"/>
</dbReference>
<dbReference type="KEGG" id="pcu:PC_RS05815"/>
<dbReference type="EMBL" id="BX908798">
    <property type="protein sequence ID" value="CAF23930.1"/>
    <property type="molecule type" value="Genomic_DNA"/>
</dbReference>
<sequence>MPETVYKRKKDRALKILDDAYFVAKELVYLQDYWREGAVDNLILNKQKYLSFEMNSTKEKNSLASKQSNKTSKKWPF</sequence>
<evidence type="ECO:0000313" key="2">
    <source>
        <dbReference type="EMBL" id="CAF23930.1"/>
    </source>
</evidence>
<dbReference type="AlphaFoldDB" id="Q6MBW9"/>
<proteinExistence type="predicted"/>
<protein>
    <submittedName>
        <fullName evidence="2">Uncharacterized protein</fullName>
    </submittedName>
</protein>
<reference evidence="2 3" key="1">
    <citation type="journal article" date="2004" name="Science">
        <title>Illuminating the evolutionary history of chlamydiae.</title>
        <authorList>
            <person name="Horn M."/>
            <person name="Collingro A."/>
            <person name="Schmitz-Esser S."/>
            <person name="Beier C.L."/>
            <person name="Purkhold U."/>
            <person name="Fartmann B."/>
            <person name="Brandt P."/>
            <person name="Nyakatura G.J."/>
            <person name="Droege M."/>
            <person name="Frishman D."/>
            <person name="Rattei T."/>
            <person name="Mewes H."/>
            <person name="Wagner M."/>
        </authorList>
    </citation>
    <scope>NUCLEOTIDE SEQUENCE [LARGE SCALE GENOMIC DNA]</scope>
    <source>
        <strain evidence="2 3">UWE25</strain>
    </source>
</reference>
<gene>
    <name evidence="2" type="ORF">PC_RS05815</name>
</gene>
<name>Q6MBW9_PARUW</name>
<evidence type="ECO:0000256" key="1">
    <source>
        <dbReference type="SAM" id="MobiDB-lite"/>
    </source>
</evidence>